<evidence type="ECO:0000313" key="1">
    <source>
        <dbReference type="EMBL" id="KAJ9094218.1"/>
    </source>
</evidence>
<dbReference type="Proteomes" id="UP001227268">
    <property type="component" value="Unassembled WGS sequence"/>
</dbReference>
<comment type="caution">
    <text evidence="1">The sequence shown here is derived from an EMBL/GenBank/DDBJ whole genome shotgun (WGS) entry which is preliminary data.</text>
</comment>
<name>A0ACC2V518_9TREE</name>
<sequence length="264" mass="28778">MPVNLLVSVLVNLLPVQLARTRKGTHPGRAGRGTSDTNRQVSGRRFTEATQFDESEAAGKEGSKSGDEGGTDDGNEDGTGDNDEDGPGVGNVDEDVDPVRGNDLGGIEEDVDGDDGKASEVERRVVYRRRTAQIGGPAGEEDVDEQGTEEEVGERQAQRVQVLPDMPAWDVLVGLNSMIEGQGKYFRKEDLHGCRIKMTMRTMGERTRTEVLIRAYRHCGGNSRISAQIGSSGTYKGVKEHWIANLLSELDQGIMDDFKRSNVE</sequence>
<protein>
    <submittedName>
        <fullName evidence="1">Uncharacterized protein</fullName>
    </submittedName>
</protein>
<dbReference type="EMBL" id="JASBWT010000026">
    <property type="protein sequence ID" value="KAJ9094218.1"/>
    <property type="molecule type" value="Genomic_DNA"/>
</dbReference>
<organism evidence="1 2">
    <name type="scientific">Naganishia friedmannii</name>
    <dbReference type="NCBI Taxonomy" id="89922"/>
    <lineage>
        <taxon>Eukaryota</taxon>
        <taxon>Fungi</taxon>
        <taxon>Dikarya</taxon>
        <taxon>Basidiomycota</taxon>
        <taxon>Agaricomycotina</taxon>
        <taxon>Tremellomycetes</taxon>
        <taxon>Filobasidiales</taxon>
        <taxon>Filobasidiaceae</taxon>
        <taxon>Naganishia</taxon>
    </lineage>
</organism>
<evidence type="ECO:0000313" key="2">
    <source>
        <dbReference type="Proteomes" id="UP001227268"/>
    </source>
</evidence>
<proteinExistence type="predicted"/>
<reference evidence="1" key="1">
    <citation type="submission" date="2023-04" db="EMBL/GenBank/DDBJ databases">
        <title>Draft Genome sequencing of Naganishia species isolated from polar environments using Oxford Nanopore Technology.</title>
        <authorList>
            <person name="Leo P."/>
            <person name="Venkateswaran K."/>
        </authorList>
    </citation>
    <scope>NUCLEOTIDE SEQUENCE</scope>
    <source>
        <strain evidence="1">MNA-CCFEE 5423</strain>
    </source>
</reference>
<keyword evidence="2" id="KW-1185">Reference proteome</keyword>
<gene>
    <name evidence="1" type="ORF">QFC21_006044</name>
</gene>
<accession>A0ACC2V518</accession>